<comment type="caution">
    <text evidence="1">The sequence shown here is derived from an EMBL/GenBank/DDBJ whole genome shotgun (WGS) entry which is preliminary data.</text>
</comment>
<feature type="non-terminal residue" evidence="1">
    <location>
        <position position="148"/>
    </location>
</feature>
<proteinExistence type="predicted"/>
<dbReference type="InterPro" id="IPR005534">
    <property type="entry name" value="Curli_assmbl/transp-comp_CsgG"/>
</dbReference>
<reference evidence="1 2" key="1">
    <citation type="submission" date="2017-07" db="EMBL/GenBank/DDBJ databases">
        <title>Mechanisms for carbon and nitrogen cycling indicate functional differentiation within the Candidate Phyla Radiation.</title>
        <authorList>
            <person name="Danczak R.E."/>
            <person name="Johnston M.D."/>
            <person name="Kenah C."/>
            <person name="Slattery M."/>
            <person name="Wrighton K.C."/>
            <person name="Wilkins M.J."/>
        </authorList>
    </citation>
    <scope>NUCLEOTIDE SEQUENCE [LARGE SCALE GENOMIC DNA]</scope>
    <source>
        <strain evidence="1">Licking1014_2</strain>
    </source>
</reference>
<gene>
    <name evidence="1" type="ORF">CEN88_173</name>
</gene>
<protein>
    <submittedName>
        <fullName evidence="1">Curli production assembly/transport component CsgG</fullName>
    </submittedName>
</protein>
<dbReference type="AlphaFoldDB" id="A0A554LWU9"/>
<dbReference type="GO" id="GO:0030288">
    <property type="term" value="C:outer membrane-bounded periplasmic space"/>
    <property type="evidence" value="ECO:0007669"/>
    <property type="project" value="InterPro"/>
</dbReference>
<evidence type="ECO:0000313" key="2">
    <source>
        <dbReference type="Proteomes" id="UP000318711"/>
    </source>
</evidence>
<evidence type="ECO:0000313" key="1">
    <source>
        <dbReference type="EMBL" id="TSC97119.1"/>
    </source>
</evidence>
<dbReference type="Pfam" id="PF03783">
    <property type="entry name" value="CsgG"/>
    <property type="match status" value="1"/>
</dbReference>
<organism evidence="1 2">
    <name type="scientific">Candidatus Berkelbacteria bacterium Licking1014_2</name>
    <dbReference type="NCBI Taxonomy" id="2017146"/>
    <lineage>
        <taxon>Bacteria</taxon>
        <taxon>Candidatus Berkelbacteria</taxon>
    </lineage>
</organism>
<name>A0A554LWU9_9BACT</name>
<sequence length="148" mass="15673">MRVAVVRLEVTGNYCGGDVRQWLPDYFTSRICEAGWQVNGETVEVLERNNIDDVIREQDFGRSGRVDPATAAPVGKIHGATHLIQLTARVSTEDVVAGLGGSWGGWNLEGGRVAKASVVLNGRIVNAATGAIVAVGITGKSKSRLTDA</sequence>
<accession>A0A554LWU9</accession>
<dbReference type="Proteomes" id="UP000318711">
    <property type="component" value="Unassembled WGS sequence"/>
</dbReference>
<dbReference type="EMBL" id="VMGL01000014">
    <property type="protein sequence ID" value="TSC97119.1"/>
    <property type="molecule type" value="Genomic_DNA"/>
</dbReference>
<dbReference type="Gene3D" id="3.40.50.10610">
    <property type="entry name" value="ABC-type transport auxiliary lipoprotein component"/>
    <property type="match status" value="1"/>
</dbReference>